<evidence type="ECO:0000313" key="1">
    <source>
        <dbReference type="EMBL" id="KAA6398227.1"/>
    </source>
</evidence>
<name>A0A5J4WSV5_9EUKA</name>
<comment type="caution">
    <text evidence="1">The sequence shown here is derived from an EMBL/GenBank/DDBJ whole genome shotgun (WGS) entry which is preliminary data.</text>
</comment>
<proteinExistence type="predicted"/>
<accession>A0A5J4WSV5</accession>
<protein>
    <submittedName>
        <fullName evidence="1">Uncharacterized protein</fullName>
    </submittedName>
</protein>
<organism evidence="1 2">
    <name type="scientific">Streblomastix strix</name>
    <dbReference type="NCBI Taxonomy" id="222440"/>
    <lineage>
        <taxon>Eukaryota</taxon>
        <taxon>Metamonada</taxon>
        <taxon>Preaxostyla</taxon>
        <taxon>Oxymonadida</taxon>
        <taxon>Streblomastigidae</taxon>
        <taxon>Streblomastix</taxon>
    </lineage>
</organism>
<reference evidence="1 2" key="1">
    <citation type="submission" date="2019-03" db="EMBL/GenBank/DDBJ databases">
        <title>Single cell metagenomics reveals metabolic interactions within the superorganism composed of flagellate Streblomastix strix and complex community of Bacteroidetes bacteria on its surface.</title>
        <authorList>
            <person name="Treitli S.C."/>
            <person name="Kolisko M."/>
            <person name="Husnik F."/>
            <person name="Keeling P."/>
            <person name="Hampl V."/>
        </authorList>
    </citation>
    <scope>NUCLEOTIDE SEQUENCE [LARGE SCALE GENOMIC DNA]</scope>
    <source>
        <strain evidence="1">ST1C</strain>
    </source>
</reference>
<dbReference type="AlphaFoldDB" id="A0A5J4WSV5"/>
<sequence>MYDQNWYIRGDIVPDQITPASDATPLSDGTATARISTEYSRGDHVLPSNITTSIPASDFASGSTDATYYYARNDHSHPPIMTTSILPQGSASGSIGTTNFQIRNDHSHPINIETNASNIPIVNGVGSNGTSAFYTRNDQVHLQQQTYDGNLTAAKFIKTG</sequence>
<evidence type="ECO:0000313" key="2">
    <source>
        <dbReference type="Proteomes" id="UP000324800"/>
    </source>
</evidence>
<gene>
    <name evidence="1" type="ORF">EZS28_006251</name>
</gene>
<dbReference type="EMBL" id="SNRW01001004">
    <property type="protein sequence ID" value="KAA6398227.1"/>
    <property type="molecule type" value="Genomic_DNA"/>
</dbReference>
<dbReference type="Proteomes" id="UP000324800">
    <property type="component" value="Unassembled WGS sequence"/>
</dbReference>